<dbReference type="EMBL" id="SMFL01000007">
    <property type="protein sequence ID" value="TDE13193.1"/>
    <property type="molecule type" value="Genomic_DNA"/>
</dbReference>
<proteinExistence type="predicted"/>
<evidence type="ECO:0000313" key="2">
    <source>
        <dbReference type="Proteomes" id="UP000294850"/>
    </source>
</evidence>
<evidence type="ECO:0000313" key="1">
    <source>
        <dbReference type="EMBL" id="TDE13193.1"/>
    </source>
</evidence>
<dbReference type="OrthoDB" id="666186at2"/>
<dbReference type="Proteomes" id="UP000294850">
    <property type="component" value="Unassembled WGS sequence"/>
</dbReference>
<evidence type="ECO:0008006" key="3">
    <source>
        <dbReference type="Google" id="ProtNLM"/>
    </source>
</evidence>
<accession>A0A4R5DQW9</accession>
<dbReference type="Pfam" id="PF22531">
    <property type="entry name" value="DUF7002"/>
    <property type="match status" value="1"/>
</dbReference>
<gene>
    <name evidence="1" type="ORF">E0F88_19255</name>
</gene>
<organism evidence="1 2">
    <name type="scientific">Dyadobacter psychrotolerans</name>
    <dbReference type="NCBI Taxonomy" id="2541721"/>
    <lineage>
        <taxon>Bacteria</taxon>
        <taxon>Pseudomonadati</taxon>
        <taxon>Bacteroidota</taxon>
        <taxon>Cytophagia</taxon>
        <taxon>Cytophagales</taxon>
        <taxon>Spirosomataceae</taxon>
        <taxon>Dyadobacter</taxon>
    </lineage>
</organism>
<sequence>MDIQKFIISRPYLYHLTSSQNADNISSTKSLFSANTLIDMTNDESLQGVKRARRAEHQTIVIGENTFFLRDQRPISEKALAKCLTNNWSVGDFLFHLNDRVFMWPTLDRLWKHFTRYEQERPIIFRFSTSDIIEANPHVKFCRLNSGATRPSSYLGGIAPLRGAESFVVADQFDRQVRDVAEVTFENECKIAGPIWSSARPDGDFHQMN</sequence>
<dbReference type="InterPro" id="IPR054271">
    <property type="entry name" value="DUF7002"/>
</dbReference>
<dbReference type="RefSeq" id="WP_131959914.1">
    <property type="nucleotide sequence ID" value="NZ_SMFL01000007.1"/>
</dbReference>
<reference evidence="1 2" key="1">
    <citation type="submission" date="2019-03" db="EMBL/GenBank/DDBJ databases">
        <title>Dyadobacter AR-3-6 sp. nov., isolated from arctic soil.</title>
        <authorList>
            <person name="Chaudhary D.K."/>
        </authorList>
    </citation>
    <scope>NUCLEOTIDE SEQUENCE [LARGE SCALE GENOMIC DNA]</scope>
    <source>
        <strain evidence="1 2">AR-3-6</strain>
    </source>
</reference>
<protein>
    <recommendedName>
        <fullName evidence="3">DUF4433 domain-containing protein</fullName>
    </recommendedName>
</protein>
<comment type="caution">
    <text evidence="1">The sequence shown here is derived from an EMBL/GenBank/DDBJ whole genome shotgun (WGS) entry which is preliminary data.</text>
</comment>
<dbReference type="AlphaFoldDB" id="A0A4R5DQW9"/>
<name>A0A4R5DQW9_9BACT</name>
<keyword evidence="2" id="KW-1185">Reference proteome</keyword>